<name>A0A975PDR3_9MICC</name>
<evidence type="ECO:0000256" key="1">
    <source>
        <dbReference type="ARBA" id="ARBA00001974"/>
    </source>
</evidence>
<dbReference type="PANTHER" id="PTHR43098:SF3">
    <property type="entry name" value="L-ORNITHINE N(5)-MONOOXYGENASE-RELATED"/>
    <property type="match status" value="1"/>
</dbReference>
<keyword evidence="3" id="KW-0285">Flavoprotein</keyword>
<dbReference type="PRINTS" id="PR00411">
    <property type="entry name" value="PNDRDTASEI"/>
</dbReference>
<dbReference type="EMBL" id="CP076456">
    <property type="protein sequence ID" value="QWQ34682.1"/>
    <property type="molecule type" value="Genomic_DNA"/>
</dbReference>
<dbReference type="SUPFAM" id="SSF51905">
    <property type="entry name" value="FAD/NAD(P)-binding domain"/>
    <property type="match status" value="2"/>
</dbReference>
<sequence length="536" mass="58905">MSSNNTASRDVVVVGAGFAGLYTTIHARRAGLNVLGIEAGSDVGGTWYWNRYPGARCDVESIDYSYSFDEDLQQQWRWSERYATQPEILRYLSHVADRFDVRRDYRFDTKVAGARWDEDAQVWHISTSAGDTVTARWLVMATGSLSQPNLPDLPGRDSFAGAVYLTANWPAEGVDFTGLRVGVVGTGSSGVQSIPLIADQAAELTVFQRSANYSVPAYNRPLADEEWQQVLEEYPRRRKESWNSAAGSPWGSYSVPYENLAPEEREQVLAESWTRGGVLYGKAFERQTIDTEINDAARVYFERRLRNIVRDEDLARDLTPTDHPIGTKRICTDSGYFETYTRPNVHLVNLRRDPITAITPGGVQTESGFHALDAIVYATGFDALTGALTAIDIIGRHGRTVRDAWKDGAQTYLGIGVPGFPNLLTLNGPGSPSVLSNMALGSEQQGSYALRLILHAAEHGYSSVEARSDAAAAWTAHLGEVAGKTLFADAPSWYAGANIPGKPRTFMPYLGGFHTYTARLDEVAGNGYPGFVFSEN</sequence>
<evidence type="ECO:0000256" key="5">
    <source>
        <dbReference type="ARBA" id="ARBA00022857"/>
    </source>
</evidence>
<evidence type="ECO:0000256" key="6">
    <source>
        <dbReference type="ARBA" id="ARBA00023002"/>
    </source>
</evidence>
<evidence type="ECO:0000256" key="4">
    <source>
        <dbReference type="ARBA" id="ARBA00022827"/>
    </source>
</evidence>
<evidence type="ECO:0000313" key="9">
    <source>
        <dbReference type="Proteomes" id="UP000680588"/>
    </source>
</evidence>
<dbReference type="RefSeq" id="WP_207346772.1">
    <property type="nucleotide sequence ID" value="NZ_CP076456.1"/>
</dbReference>
<comment type="cofactor">
    <cofactor evidence="1">
        <name>FAD</name>
        <dbReference type="ChEBI" id="CHEBI:57692"/>
    </cofactor>
</comment>
<keyword evidence="5" id="KW-0521">NADP</keyword>
<proteinExistence type="inferred from homology"/>
<dbReference type="AlphaFoldDB" id="A0A975PDR3"/>
<dbReference type="Gene3D" id="3.50.50.60">
    <property type="entry name" value="FAD/NAD(P)-binding domain"/>
    <property type="match status" value="2"/>
</dbReference>
<reference evidence="8" key="1">
    <citation type="submission" date="2021-06" db="EMBL/GenBank/DDBJ databases">
        <title>Novel species in genus Arthrobacter.</title>
        <authorList>
            <person name="Zhang G."/>
        </authorList>
    </citation>
    <scope>NUCLEOTIDE SEQUENCE</scope>
    <source>
        <strain evidence="8">Zg-ZUI122</strain>
    </source>
</reference>
<dbReference type="PANTHER" id="PTHR43098">
    <property type="entry name" value="L-ORNITHINE N(5)-MONOOXYGENASE-RELATED"/>
    <property type="match status" value="1"/>
</dbReference>
<keyword evidence="6" id="KW-0560">Oxidoreductase</keyword>
<keyword evidence="4" id="KW-0274">FAD</keyword>
<dbReference type="InterPro" id="IPR036188">
    <property type="entry name" value="FAD/NAD-bd_sf"/>
</dbReference>
<dbReference type="InterPro" id="IPR050775">
    <property type="entry name" value="FAD-binding_Monooxygenases"/>
</dbReference>
<dbReference type="Pfam" id="PF13738">
    <property type="entry name" value="Pyr_redox_3"/>
    <property type="match status" value="1"/>
</dbReference>
<evidence type="ECO:0000256" key="3">
    <source>
        <dbReference type="ARBA" id="ARBA00022630"/>
    </source>
</evidence>
<dbReference type="GO" id="GO:0016709">
    <property type="term" value="F:oxidoreductase activity, acting on paired donors, with incorporation or reduction of molecular oxygen, NAD(P)H as one donor, and incorporation of one atom of oxygen"/>
    <property type="evidence" value="ECO:0007669"/>
    <property type="project" value="UniProtKB-ARBA"/>
</dbReference>
<gene>
    <name evidence="8" type="ORF">KG104_08860</name>
</gene>
<accession>A0A975PDR3</accession>
<protein>
    <submittedName>
        <fullName evidence="8">NAD(P)/FAD-dependent oxidoreductase</fullName>
    </submittedName>
</protein>
<comment type="similarity">
    <text evidence="2">Belongs to the FAD-binding monooxygenase family.</text>
</comment>
<keyword evidence="7" id="KW-0503">Monooxygenase</keyword>
<evidence type="ECO:0000256" key="7">
    <source>
        <dbReference type="ARBA" id="ARBA00023033"/>
    </source>
</evidence>
<evidence type="ECO:0000313" key="8">
    <source>
        <dbReference type="EMBL" id="QWQ34682.1"/>
    </source>
</evidence>
<organism evidence="8 9">
    <name type="scientific">Arthrobacter sunyaminii</name>
    <dbReference type="NCBI Taxonomy" id="2816859"/>
    <lineage>
        <taxon>Bacteria</taxon>
        <taxon>Bacillati</taxon>
        <taxon>Actinomycetota</taxon>
        <taxon>Actinomycetes</taxon>
        <taxon>Micrococcales</taxon>
        <taxon>Micrococcaceae</taxon>
        <taxon>Arthrobacter</taxon>
    </lineage>
</organism>
<dbReference type="Proteomes" id="UP000680588">
    <property type="component" value="Chromosome"/>
</dbReference>
<evidence type="ECO:0000256" key="2">
    <source>
        <dbReference type="ARBA" id="ARBA00010139"/>
    </source>
</evidence>
<keyword evidence="9" id="KW-1185">Reference proteome</keyword>
<dbReference type="KEGG" id="asun:KG104_08860"/>